<dbReference type="InterPro" id="IPR012334">
    <property type="entry name" value="Pectin_lyas_fold"/>
</dbReference>
<dbReference type="AlphaFoldDB" id="A0A848AWX4"/>
<organism evidence="3 4">
    <name type="scientific">Victivallis vadensis</name>
    <dbReference type="NCBI Taxonomy" id="172901"/>
    <lineage>
        <taxon>Bacteria</taxon>
        <taxon>Pseudomonadati</taxon>
        <taxon>Lentisphaerota</taxon>
        <taxon>Lentisphaeria</taxon>
        <taxon>Victivallales</taxon>
        <taxon>Victivallaceae</taxon>
        <taxon>Victivallis</taxon>
    </lineage>
</organism>
<dbReference type="InterPro" id="IPR011050">
    <property type="entry name" value="Pectin_lyase_fold/virulence"/>
</dbReference>
<keyword evidence="1" id="KW-0732">Signal</keyword>
<evidence type="ECO:0000313" key="3">
    <source>
        <dbReference type="EMBL" id="NMD86823.1"/>
    </source>
</evidence>
<dbReference type="SMART" id="SM00710">
    <property type="entry name" value="PbH1"/>
    <property type="match status" value="7"/>
</dbReference>
<dbReference type="InterPro" id="IPR006626">
    <property type="entry name" value="PbH1"/>
</dbReference>
<feature type="chain" id="PRO_5032548607" description="Right handed beta helix domain-containing protein" evidence="1">
    <location>
        <begin position="20"/>
        <end position="562"/>
    </location>
</feature>
<evidence type="ECO:0000256" key="1">
    <source>
        <dbReference type="SAM" id="SignalP"/>
    </source>
</evidence>
<feature type="signal peptide" evidence="1">
    <location>
        <begin position="1"/>
        <end position="19"/>
    </location>
</feature>
<name>A0A848AWX4_9BACT</name>
<evidence type="ECO:0000313" key="4">
    <source>
        <dbReference type="Proteomes" id="UP000576225"/>
    </source>
</evidence>
<dbReference type="Pfam" id="PF13229">
    <property type="entry name" value="Beta_helix"/>
    <property type="match status" value="1"/>
</dbReference>
<reference evidence="3 4" key="1">
    <citation type="submission" date="2020-04" db="EMBL/GenBank/DDBJ databases">
        <authorList>
            <person name="Hitch T.C.A."/>
            <person name="Wylensek D."/>
            <person name="Clavel T."/>
        </authorList>
    </citation>
    <scope>NUCLEOTIDE SEQUENCE [LARGE SCALE GENOMIC DNA]</scope>
    <source>
        <strain evidence="3 4">COR2-253-APC-1A</strain>
    </source>
</reference>
<feature type="domain" description="Right handed beta helix" evidence="2">
    <location>
        <begin position="400"/>
        <end position="559"/>
    </location>
</feature>
<dbReference type="EMBL" id="JABAEW010000015">
    <property type="protein sequence ID" value="NMD86823.1"/>
    <property type="molecule type" value="Genomic_DNA"/>
</dbReference>
<evidence type="ECO:0000259" key="2">
    <source>
        <dbReference type="Pfam" id="PF13229"/>
    </source>
</evidence>
<dbReference type="RefSeq" id="WP_168962436.1">
    <property type="nucleotide sequence ID" value="NZ_JABAEW010000015.1"/>
</dbReference>
<proteinExistence type="predicted"/>
<sequence>MKKILVSALISLFAAAGIATEFNVHNFGTAGDGKTDDLEAFRKAAGALRKAEPGSTLTIPKGRYRLSRALALDHLPPGSVIIGETGTELWFDDLLRGGIEIAETRKLTLKNLQIGFSPVSCLSGKVTARPDRKSLVVAIPGLDRFGQPGLRTMLHIFTPEGKMDHRFHRTDVRKVEPAGEGLFRITFDHPINDDAVAGQTAVLFLRGGRPAVNNNRSSDGIYENLHVVNGGDLAFGLRYCDGMTFRNCRIGSLDPAARPISTGADGIHSKHARRGPVIENCDFSGMSDDDVNLSTTFQNVASTDGNTALLVGDNRDYRPGDRVALYDPETSSTTQHLTIAAAEPAKWRNRDAVKVTFDQPLNAAETLDSLKLEKPYALLFGHKGKLPALVFNRETVHAGTVIRNNRFGNNRARGLLLRTPDTLIEGNTFYNLRGPAILMASEGMWMECGRIENVTIRDNRFEEISRSPVLFSTISYRSRREPGERWNRNLTVTGNTFTGCGAPAVEGGDTFGLLGNLILLENVSGAVVSGNTFGPRSPLAPKRDAVLVSNSENVNVSNNPEQ</sequence>
<accession>A0A848AWX4</accession>
<comment type="caution">
    <text evidence="3">The sequence shown here is derived from an EMBL/GenBank/DDBJ whole genome shotgun (WGS) entry which is preliminary data.</text>
</comment>
<protein>
    <recommendedName>
        <fullName evidence="2">Right handed beta helix domain-containing protein</fullName>
    </recommendedName>
</protein>
<dbReference type="Proteomes" id="UP000576225">
    <property type="component" value="Unassembled WGS sequence"/>
</dbReference>
<dbReference type="Gene3D" id="2.160.20.10">
    <property type="entry name" value="Single-stranded right-handed beta-helix, Pectin lyase-like"/>
    <property type="match status" value="3"/>
</dbReference>
<gene>
    <name evidence="3" type="ORF">HF882_09520</name>
</gene>
<dbReference type="InterPro" id="IPR039448">
    <property type="entry name" value="Beta_helix"/>
</dbReference>
<dbReference type="SUPFAM" id="SSF51126">
    <property type="entry name" value="Pectin lyase-like"/>
    <property type="match status" value="1"/>
</dbReference>